<feature type="transmembrane region" description="Helical" evidence="8">
    <location>
        <begin position="337"/>
        <end position="358"/>
    </location>
</feature>
<organism evidence="9 10">
    <name type="scientific">Peribacillus simplex</name>
    <dbReference type="NCBI Taxonomy" id="1478"/>
    <lineage>
        <taxon>Bacteria</taxon>
        <taxon>Bacillati</taxon>
        <taxon>Bacillota</taxon>
        <taxon>Bacilli</taxon>
        <taxon>Bacillales</taxon>
        <taxon>Bacillaceae</taxon>
        <taxon>Peribacillus</taxon>
    </lineage>
</organism>
<dbReference type="GO" id="GO:0016020">
    <property type="term" value="C:membrane"/>
    <property type="evidence" value="ECO:0007669"/>
    <property type="project" value="UniProtKB-SubCell"/>
</dbReference>
<dbReference type="AlphaFoldDB" id="A0A9X8ZFJ3"/>
<evidence type="ECO:0000313" key="9">
    <source>
        <dbReference type="EMBL" id="TKH09776.1"/>
    </source>
</evidence>
<feature type="transmembrane region" description="Helical" evidence="8">
    <location>
        <begin position="221"/>
        <end position="248"/>
    </location>
</feature>
<feature type="transmembrane region" description="Helical" evidence="8">
    <location>
        <begin position="306"/>
        <end position="325"/>
    </location>
</feature>
<evidence type="ECO:0000256" key="7">
    <source>
        <dbReference type="ARBA" id="ARBA00023136"/>
    </source>
</evidence>
<evidence type="ECO:0000256" key="3">
    <source>
        <dbReference type="ARBA" id="ARBA00022448"/>
    </source>
</evidence>
<comment type="subcellular location">
    <subcellularLocation>
        <location evidence="1">Membrane</location>
        <topology evidence="1">Multi-pass membrane protein</topology>
    </subcellularLocation>
</comment>
<feature type="transmembrane region" description="Helical" evidence="8">
    <location>
        <begin position="81"/>
        <end position="103"/>
    </location>
</feature>
<dbReference type="Gene3D" id="1.20.1740.10">
    <property type="entry name" value="Amino acid/polyamine transporter I"/>
    <property type="match status" value="1"/>
</dbReference>
<keyword evidence="5 8" id="KW-0812">Transmembrane</keyword>
<comment type="caution">
    <text evidence="9">The sequence shown here is derived from an EMBL/GenBank/DDBJ whole genome shotgun (WGS) entry which is preliminary data.</text>
</comment>
<feature type="transmembrane region" description="Helical" evidence="8">
    <location>
        <begin position="115"/>
        <end position="138"/>
    </location>
</feature>
<evidence type="ECO:0000256" key="4">
    <source>
        <dbReference type="ARBA" id="ARBA00022544"/>
    </source>
</evidence>
<dbReference type="PANTHER" id="PTHR34975:SF2">
    <property type="entry name" value="SPORE GERMINATION PROTEIN A2"/>
    <property type="match status" value="1"/>
</dbReference>
<keyword evidence="7 8" id="KW-0472">Membrane</keyword>
<reference evidence="9 10" key="1">
    <citation type="journal article" date="2019" name="Environ. Microbiol.">
        <title>An active ?-lactamase is a part of an orchestrated cell wall stress resistance network of Bacillus subtilis and related rhizosphere species.</title>
        <authorList>
            <person name="Bucher T."/>
            <person name="Keren-Paz A."/>
            <person name="Hausser J."/>
            <person name="Olender T."/>
            <person name="Cytryn E."/>
            <person name="Kolodkin-Gal I."/>
        </authorList>
    </citation>
    <scope>NUCLEOTIDE SEQUENCE [LARGE SCALE GENOMIC DNA]</scope>
    <source>
        <strain evidence="9 10">I4</strain>
    </source>
</reference>
<feature type="transmembrane region" description="Helical" evidence="8">
    <location>
        <begin position="268"/>
        <end position="294"/>
    </location>
</feature>
<evidence type="ECO:0000256" key="1">
    <source>
        <dbReference type="ARBA" id="ARBA00004141"/>
    </source>
</evidence>
<evidence type="ECO:0000256" key="8">
    <source>
        <dbReference type="SAM" id="Phobius"/>
    </source>
</evidence>
<accession>A0A9X8ZFJ3</accession>
<evidence type="ECO:0000256" key="2">
    <source>
        <dbReference type="ARBA" id="ARBA00007998"/>
    </source>
</evidence>
<dbReference type="Proteomes" id="UP000309170">
    <property type="component" value="Unassembled WGS sequence"/>
</dbReference>
<comment type="similarity">
    <text evidence="2">Belongs to the amino acid-polyamine-organocation (APC) superfamily. Spore germination protein (SGP) (TC 2.A.3.9) family.</text>
</comment>
<protein>
    <submittedName>
        <fullName evidence="9">Spore gernimation protein</fullName>
    </submittedName>
</protein>
<dbReference type="NCBIfam" id="TIGR00912">
    <property type="entry name" value="2A0309"/>
    <property type="match status" value="1"/>
</dbReference>
<feature type="transmembrane region" description="Helical" evidence="8">
    <location>
        <begin position="188"/>
        <end position="209"/>
    </location>
</feature>
<dbReference type="OrthoDB" id="2078716at2"/>
<feature type="transmembrane region" description="Helical" evidence="8">
    <location>
        <begin position="41"/>
        <end position="61"/>
    </location>
</feature>
<name>A0A9X8ZFJ3_9BACI</name>
<feature type="transmembrane region" description="Helical" evidence="8">
    <location>
        <begin position="145"/>
        <end position="164"/>
    </location>
</feature>
<proteinExistence type="inferred from homology"/>
<keyword evidence="3" id="KW-0813">Transport</keyword>
<dbReference type="InterPro" id="IPR004761">
    <property type="entry name" value="Spore_GerAB"/>
</dbReference>
<feature type="transmembrane region" description="Helical" evidence="8">
    <location>
        <begin position="12"/>
        <end position="35"/>
    </location>
</feature>
<keyword evidence="6 8" id="KW-1133">Transmembrane helix</keyword>
<gene>
    <name evidence="9" type="ORF">FC678_16230</name>
</gene>
<dbReference type="GO" id="GO:0009847">
    <property type="term" value="P:spore germination"/>
    <property type="evidence" value="ECO:0007669"/>
    <property type="project" value="InterPro"/>
</dbReference>
<sequence>MLEKGKISSGEFLILVIIFTIGGSILNVPAFLVKIAKQDAWISYIITTLISLCFVFLYIKLASIYPSKTYVEVNEKILGKWVGKISALLFLFYILYLLSALLYEIGSFSTTQILVGTPIEIIMILFLSTCIIGVRLGLEVISRTALIFFPWIVFMLFMLFLLLIPDIKLEHIQPIFQEGMKPIIKGSYHTLALPFVQLVFFLMIMPYVNEKAEMKKKFYRGTLLGGMVLFLTIIFSILVLGIDITALQNNPSYRLGKRLSIGGFLERIEVIVAFIWILSVYFKLTICYYGLSLGLAQVLGLKNHKILHFPLAFLILAFSIITHPNTVHSQNFTVKTWTPFSLTICFLLPVLLLVIGILKKSVPFPRRPKDVNK</sequence>
<keyword evidence="4" id="KW-0309">Germination</keyword>
<dbReference type="PANTHER" id="PTHR34975">
    <property type="entry name" value="SPORE GERMINATION PROTEIN A2"/>
    <property type="match status" value="1"/>
</dbReference>
<dbReference type="Pfam" id="PF03845">
    <property type="entry name" value="Spore_permease"/>
    <property type="match status" value="1"/>
</dbReference>
<evidence type="ECO:0000313" key="10">
    <source>
        <dbReference type="Proteomes" id="UP000309170"/>
    </source>
</evidence>
<dbReference type="RefSeq" id="WP_137019219.1">
    <property type="nucleotide sequence ID" value="NZ_SZNS01000045.1"/>
</dbReference>
<evidence type="ECO:0000256" key="6">
    <source>
        <dbReference type="ARBA" id="ARBA00022989"/>
    </source>
</evidence>
<dbReference type="EMBL" id="SZNT01000249">
    <property type="protein sequence ID" value="TKH09776.1"/>
    <property type="molecule type" value="Genomic_DNA"/>
</dbReference>
<evidence type="ECO:0000256" key="5">
    <source>
        <dbReference type="ARBA" id="ARBA00022692"/>
    </source>
</evidence>